<keyword evidence="4 11" id="KW-0812">Transmembrane</keyword>
<dbReference type="AlphaFoldDB" id="A0A8J6ZTH6"/>
<feature type="transmembrane region" description="Helical" evidence="11">
    <location>
        <begin position="20"/>
        <end position="41"/>
    </location>
</feature>
<keyword evidence="8 11" id="KW-0472">Membrane</keyword>
<evidence type="ECO:0000256" key="1">
    <source>
        <dbReference type="ARBA" id="ARBA00004651"/>
    </source>
</evidence>
<evidence type="ECO:0000259" key="12">
    <source>
        <dbReference type="Pfam" id="PF02706"/>
    </source>
</evidence>
<dbReference type="GO" id="GO:0005524">
    <property type="term" value="F:ATP binding"/>
    <property type="evidence" value="ECO:0007669"/>
    <property type="project" value="UniProtKB-KW"/>
</dbReference>
<evidence type="ECO:0000256" key="11">
    <source>
        <dbReference type="SAM" id="Phobius"/>
    </source>
</evidence>
<dbReference type="Pfam" id="PF02706">
    <property type="entry name" value="Wzz"/>
    <property type="match status" value="1"/>
</dbReference>
<dbReference type="NCBIfam" id="TIGR01007">
    <property type="entry name" value="eps_fam"/>
    <property type="match status" value="1"/>
</dbReference>
<feature type="coiled-coil region" evidence="9">
    <location>
        <begin position="208"/>
        <end position="276"/>
    </location>
</feature>
<dbReference type="Pfam" id="PF13807">
    <property type="entry name" value="GNVR"/>
    <property type="match status" value="1"/>
</dbReference>
<evidence type="ECO:0000256" key="9">
    <source>
        <dbReference type="SAM" id="Coils"/>
    </source>
</evidence>
<reference evidence="14" key="1">
    <citation type="submission" date="2020-10" db="EMBL/GenBank/DDBJ databases">
        <authorList>
            <person name="Castelo-Branco R."/>
            <person name="Eusebio N."/>
            <person name="Adriana R."/>
            <person name="Vieira A."/>
            <person name="Brugerolle De Fraissinette N."/>
            <person name="Rezende De Castro R."/>
            <person name="Schneider M.P."/>
            <person name="Vasconcelos V."/>
            <person name="Leao P.N."/>
        </authorList>
    </citation>
    <scope>NUCLEOTIDE SEQUENCE</scope>
    <source>
        <strain evidence="14">LEGE 12446</strain>
    </source>
</reference>
<dbReference type="GO" id="GO:0004713">
    <property type="term" value="F:protein tyrosine kinase activity"/>
    <property type="evidence" value="ECO:0007669"/>
    <property type="project" value="TreeGrafter"/>
</dbReference>
<protein>
    <submittedName>
        <fullName evidence="14">Polysaccharide biosynthesis tyrosine autokinase</fullName>
    </submittedName>
</protein>
<feature type="compositionally biased region" description="Polar residues" evidence="10">
    <location>
        <begin position="705"/>
        <end position="715"/>
    </location>
</feature>
<evidence type="ECO:0000256" key="8">
    <source>
        <dbReference type="ARBA" id="ARBA00023136"/>
    </source>
</evidence>
<dbReference type="InterPro" id="IPR003856">
    <property type="entry name" value="LPS_length_determ_N"/>
</dbReference>
<comment type="caution">
    <text evidence="14">The sequence shown here is derived from an EMBL/GenBank/DDBJ whole genome shotgun (WGS) entry which is preliminary data.</text>
</comment>
<dbReference type="InterPro" id="IPR050445">
    <property type="entry name" value="Bact_polysacc_biosynth/exp"/>
</dbReference>
<feature type="transmembrane region" description="Helical" evidence="11">
    <location>
        <begin position="421"/>
        <end position="442"/>
    </location>
</feature>
<comment type="similarity">
    <text evidence="2">Belongs to the CpsC/CapA family.</text>
</comment>
<accession>A0A8J6ZTH6</accession>
<evidence type="ECO:0000313" key="14">
    <source>
        <dbReference type="EMBL" id="MBE9027072.1"/>
    </source>
</evidence>
<dbReference type="InterPro" id="IPR033756">
    <property type="entry name" value="YlxH/NBP35"/>
</dbReference>
<keyword evidence="5" id="KW-0547">Nucleotide-binding</keyword>
<evidence type="ECO:0000256" key="4">
    <source>
        <dbReference type="ARBA" id="ARBA00022692"/>
    </source>
</evidence>
<evidence type="ECO:0000256" key="7">
    <source>
        <dbReference type="ARBA" id="ARBA00022989"/>
    </source>
</evidence>
<dbReference type="Gene3D" id="3.40.50.300">
    <property type="entry name" value="P-loop containing nucleotide triphosphate hydrolases"/>
    <property type="match status" value="1"/>
</dbReference>
<keyword evidence="9" id="KW-0175">Coiled coil</keyword>
<keyword evidence="7 11" id="KW-1133">Transmembrane helix</keyword>
<proteinExistence type="inferred from homology"/>
<dbReference type="EMBL" id="JADEXS010000771">
    <property type="protein sequence ID" value="MBE9027072.1"/>
    <property type="molecule type" value="Genomic_DNA"/>
</dbReference>
<dbReference type="InterPro" id="IPR005702">
    <property type="entry name" value="Wzc-like_C"/>
</dbReference>
<feature type="domain" description="Tyrosine-protein kinase G-rich" evidence="13">
    <location>
        <begin position="365"/>
        <end position="442"/>
    </location>
</feature>
<feature type="domain" description="Polysaccharide chain length determinant N-terminal" evidence="12">
    <location>
        <begin position="5"/>
        <end position="94"/>
    </location>
</feature>
<evidence type="ECO:0000256" key="5">
    <source>
        <dbReference type="ARBA" id="ARBA00022741"/>
    </source>
</evidence>
<organism evidence="14 15">
    <name type="scientific">Desmonostoc muscorum LEGE 12446</name>
    <dbReference type="NCBI Taxonomy" id="1828758"/>
    <lineage>
        <taxon>Bacteria</taxon>
        <taxon>Bacillati</taxon>
        <taxon>Cyanobacteriota</taxon>
        <taxon>Cyanophyceae</taxon>
        <taxon>Nostocales</taxon>
        <taxon>Nostocaceae</taxon>
        <taxon>Desmonostoc</taxon>
    </lineage>
</organism>
<feature type="region of interest" description="Disordered" evidence="10">
    <location>
        <begin position="694"/>
        <end position="715"/>
    </location>
</feature>
<evidence type="ECO:0000313" key="15">
    <source>
        <dbReference type="Proteomes" id="UP000622533"/>
    </source>
</evidence>
<dbReference type="SUPFAM" id="SSF52540">
    <property type="entry name" value="P-loop containing nucleoside triphosphate hydrolases"/>
    <property type="match status" value="1"/>
</dbReference>
<sequence>MEKSVSSLVVVLKRRSLPALAMFVAVIGGAVAYLVLAPSLYRASAQLILDDKRVSISELGRDLTQVPVGVPGGPSPLAEQAELVKSLPILERSLAKVFPVSQSKLTTKKFSKGLRVKLVPATNILVISYQAQDPILAAKLVNAVSQTMVEESAEQIRKEAANVRKFLQKEVPFARQRLQQAEAMENRYKQASGLISFADQSKSLVDSLATLEDEERTLVAQLQETRSRDASLRKITTTRNLTNAYASVRGGQDEQLQKLRTKLADLQTQIATVRLRFTENHPSLILLLQQQQALSTLYNRELARLSPRNPAISPNHVASDPLSQDLTSELIGNEIERLAVENKLKAVQSLKANLQTRLAQLPIQQQPLTVLTRQREEAAASLKLLQTKLEEARIAEAQLVGNIRIIEEAKPPTSPTYPKPYLVLGLATVLGSILAVGVVLLLEATDNTIHDTSETEEILPKIPLLGTLPSLPTKALNLQPAEGFLDDIALVEPYRMLLKTLEFRSSKKLRSIVITSTKSGEGKSVVVSHLAAVCAMLSRRTLIVDADLHRPMQHNLFNLPAEPGLSDAIAKERSLLDTVQIRDIENLSVLTCGELHPRPSQLLESEAMKSLIADAIEHYDFVIIDTPPLSVSADAATLGRYTNGVVLITRPSFTLKDILKKAVSELTQNQIPILGVVINGMTSQTEKSYSYLSRPLKHSTPPRDTVNSANGLKSK</sequence>
<keyword evidence="3" id="KW-1003">Cell membrane</keyword>
<evidence type="ECO:0000256" key="2">
    <source>
        <dbReference type="ARBA" id="ARBA00006683"/>
    </source>
</evidence>
<name>A0A8J6ZTH6_DESMC</name>
<dbReference type="RefSeq" id="WP_193924106.1">
    <property type="nucleotide sequence ID" value="NZ_JADEXS020000001.1"/>
</dbReference>
<dbReference type="InterPro" id="IPR032807">
    <property type="entry name" value="GNVR"/>
</dbReference>
<dbReference type="PANTHER" id="PTHR32309:SF13">
    <property type="entry name" value="FERRIC ENTEROBACTIN TRANSPORT PROTEIN FEPE"/>
    <property type="match status" value="1"/>
</dbReference>
<evidence type="ECO:0000256" key="10">
    <source>
        <dbReference type="SAM" id="MobiDB-lite"/>
    </source>
</evidence>
<evidence type="ECO:0000259" key="13">
    <source>
        <dbReference type="Pfam" id="PF13807"/>
    </source>
</evidence>
<evidence type="ECO:0000256" key="3">
    <source>
        <dbReference type="ARBA" id="ARBA00022475"/>
    </source>
</evidence>
<dbReference type="GO" id="GO:0005886">
    <property type="term" value="C:plasma membrane"/>
    <property type="evidence" value="ECO:0007669"/>
    <property type="project" value="UniProtKB-SubCell"/>
</dbReference>
<comment type="subcellular location">
    <subcellularLocation>
        <location evidence="1">Cell membrane</location>
        <topology evidence="1">Multi-pass membrane protein</topology>
    </subcellularLocation>
</comment>
<keyword evidence="15" id="KW-1185">Reference proteome</keyword>
<dbReference type="Proteomes" id="UP000622533">
    <property type="component" value="Unassembled WGS sequence"/>
</dbReference>
<dbReference type="Pfam" id="PF10609">
    <property type="entry name" value="ParA"/>
    <property type="match status" value="1"/>
</dbReference>
<dbReference type="InterPro" id="IPR027417">
    <property type="entry name" value="P-loop_NTPase"/>
</dbReference>
<gene>
    <name evidence="14" type="ORF">IQ276_33080</name>
</gene>
<keyword evidence="6" id="KW-0067">ATP-binding</keyword>
<dbReference type="CDD" id="cd05387">
    <property type="entry name" value="BY-kinase"/>
    <property type="match status" value="1"/>
</dbReference>
<dbReference type="PANTHER" id="PTHR32309">
    <property type="entry name" value="TYROSINE-PROTEIN KINASE"/>
    <property type="match status" value="1"/>
</dbReference>
<evidence type="ECO:0000256" key="6">
    <source>
        <dbReference type="ARBA" id="ARBA00022840"/>
    </source>
</evidence>